<evidence type="ECO:0000256" key="3">
    <source>
        <dbReference type="ARBA" id="ARBA00022679"/>
    </source>
</evidence>
<dbReference type="PROSITE" id="PS52004">
    <property type="entry name" value="KS3_2"/>
    <property type="match status" value="1"/>
</dbReference>
<dbReference type="Pfam" id="PF02801">
    <property type="entry name" value="Ketoacyl-synt_C"/>
    <property type="match status" value="1"/>
</dbReference>
<dbReference type="EC" id="2.3.1.179" evidence="7"/>
<reference evidence="7 8" key="1">
    <citation type="submission" date="2018-06" db="EMBL/GenBank/DDBJ databases">
        <authorList>
            <consortium name="Pathogen Informatics"/>
            <person name="Doyle S."/>
        </authorList>
    </citation>
    <scope>NUCLEOTIDE SEQUENCE [LARGE SCALE GENOMIC DNA]</scope>
    <source>
        <strain evidence="7 8">NCTC13184</strain>
    </source>
</reference>
<dbReference type="OrthoDB" id="9808669at2"/>
<proteinExistence type="inferred from homology"/>
<dbReference type="PANTHER" id="PTHR11712:SF336">
    <property type="entry name" value="3-OXOACYL-[ACYL-CARRIER-PROTEIN] SYNTHASE, MITOCHONDRIAL"/>
    <property type="match status" value="1"/>
</dbReference>
<keyword evidence="4" id="KW-0444">Lipid biosynthesis</keyword>
<evidence type="ECO:0000259" key="6">
    <source>
        <dbReference type="PROSITE" id="PS52004"/>
    </source>
</evidence>
<dbReference type="InterPro" id="IPR016039">
    <property type="entry name" value="Thiolase-like"/>
</dbReference>
<accession>A0A378WZA0</accession>
<dbReference type="InterPro" id="IPR014030">
    <property type="entry name" value="Ketoacyl_synth_N"/>
</dbReference>
<dbReference type="EMBL" id="UGRU01000001">
    <property type="protein sequence ID" value="SUA45731.1"/>
    <property type="molecule type" value="Genomic_DNA"/>
</dbReference>
<comment type="pathway">
    <text evidence="1">Lipid metabolism; mycolic acid biosynthesis.</text>
</comment>
<dbReference type="InterPro" id="IPR000794">
    <property type="entry name" value="Beta-ketoacyl_synthase"/>
</dbReference>
<sequence>MNAPIDTSWPITGTGAVAAIGDTVPELFAALCAGRTGVAEIRRFPTGDYRTRHGYPRHERGSDAAAYATRLLIRSVAEAMTQSRLDDLTDIPVIVGTGLRELRSVELAWQAGPDSEVPRLDFGPALRERFGCTEVHTLSNACAASLHALGLAEDLLAADRADAVVVAGTDTIAVSMFAALDLVQPAMTTLRPFDARHKGVLMGDGAAAVVLQRGGKARAVLRGVGISCDAGHVTAPDPVGIVAAMHDAHRRAGVRPADVDLVLAHGTGTALNDAAEAAALTTIFGKEQPIVTAVKAMTGHTSGSSGLVSLVAAIESLRTGAVPAIPDLAIPIDEARSLRLAASPIDAAELRVAQVNSFGFGGVNAVAIVERVA</sequence>
<keyword evidence="4" id="KW-0276">Fatty acid metabolism</keyword>
<dbReference type="SMART" id="SM00825">
    <property type="entry name" value="PKS_KS"/>
    <property type="match status" value="1"/>
</dbReference>
<name>A0A378WZA0_9NOCA</name>
<dbReference type="UniPathway" id="UPA00915"/>
<evidence type="ECO:0000256" key="1">
    <source>
        <dbReference type="ARBA" id="ARBA00004796"/>
    </source>
</evidence>
<evidence type="ECO:0000256" key="4">
    <source>
        <dbReference type="ARBA" id="ARBA00023160"/>
    </source>
</evidence>
<dbReference type="GO" id="GO:0006633">
    <property type="term" value="P:fatty acid biosynthetic process"/>
    <property type="evidence" value="ECO:0007669"/>
    <property type="project" value="UniProtKB-KW"/>
</dbReference>
<dbReference type="InterPro" id="IPR020841">
    <property type="entry name" value="PKS_Beta-ketoAc_synthase_dom"/>
</dbReference>
<dbReference type="Pfam" id="PF00109">
    <property type="entry name" value="ketoacyl-synt"/>
    <property type="match status" value="1"/>
</dbReference>
<dbReference type="RefSeq" id="WP_062963682.1">
    <property type="nucleotide sequence ID" value="NZ_JAJFOE010000001.1"/>
</dbReference>
<dbReference type="GO" id="GO:0004315">
    <property type="term" value="F:3-oxoacyl-[acyl-carrier-protein] synthase activity"/>
    <property type="evidence" value="ECO:0007669"/>
    <property type="project" value="UniProtKB-EC"/>
</dbReference>
<evidence type="ECO:0000313" key="8">
    <source>
        <dbReference type="Proteomes" id="UP000255082"/>
    </source>
</evidence>
<dbReference type="Gene3D" id="3.40.47.10">
    <property type="match status" value="1"/>
</dbReference>
<dbReference type="Proteomes" id="UP000255082">
    <property type="component" value="Unassembled WGS sequence"/>
</dbReference>
<dbReference type="SUPFAM" id="SSF53901">
    <property type="entry name" value="Thiolase-like"/>
    <property type="match status" value="2"/>
</dbReference>
<evidence type="ECO:0000313" key="7">
    <source>
        <dbReference type="EMBL" id="SUA45731.1"/>
    </source>
</evidence>
<keyword evidence="4" id="KW-0443">Lipid metabolism</keyword>
<keyword evidence="7" id="KW-0012">Acyltransferase</keyword>
<feature type="domain" description="Ketosynthase family 3 (KS3)" evidence="6">
    <location>
        <begin position="6"/>
        <end position="371"/>
    </location>
</feature>
<dbReference type="AlphaFoldDB" id="A0A378WZA0"/>
<evidence type="ECO:0000256" key="5">
    <source>
        <dbReference type="RuleBase" id="RU003694"/>
    </source>
</evidence>
<organism evidence="7 8">
    <name type="scientific">Nocardia africana</name>
    <dbReference type="NCBI Taxonomy" id="134964"/>
    <lineage>
        <taxon>Bacteria</taxon>
        <taxon>Bacillati</taxon>
        <taxon>Actinomycetota</taxon>
        <taxon>Actinomycetes</taxon>
        <taxon>Mycobacteriales</taxon>
        <taxon>Nocardiaceae</taxon>
        <taxon>Nocardia</taxon>
    </lineage>
</organism>
<comment type="similarity">
    <text evidence="2 5">Belongs to the thiolase-like superfamily. Beta-ketoacyl-ACP synthases family.</text>
</comment>
<dbReference type="InterPro" id="IPR014031">
    <property type="entry name" value="Ketoacyl_synth_C"/>
</dbReference>
<dbReference type="PANTHER" id="PTHR11712">
    <property type="entry name" value="POLYKETIDE SYNTHASE-RELATED"/>
    <property type="match status" value="1"/>
</dbReference>
<keyword evidence="3 5" id="KW-0808">Transferase</keyword>
<evidence type="ECO:0000256" key="2">
    <source>
        <dbReference type="ARBA" id="ARBA00008467"/>
    </source>
</evidence>
<gene>
    <name evidence="7" type="primary">fabF_3</name>
    <name evidence="7" type="ORF">NCTC13184_04255</name>
</gene>
<keyword evidence="4" id="KW-0275">Fatty acid biosynthesis</keyword>
<protein>
    <submittedName>
        <fullName evidence="7">3-oxoacyl-[acyl-carrier-protein] synthase 2</fullName>
        <ecNumber evidence="7">2.3.1.179</ecNumber>
    </submittedName>
</protein>